<dbReference type="AlphaFoldDB" id="A0AAV9WZ52"/>
<gene>
    <name evidence="2" type="ORF">TWF694_003749</name>
</gene>
<name>A0AAV9WZ52_9PEZI</name>
<proteinExistence type="predicted"/>
<comment type="caution">
    <text evidence="2">The sequence shown here is derived from an EMBL/GenBank/DDBJ whole genome shotgun (WGS) entry which is preliminary data.</text>
</comment>
<evidence type="ECO:0000313" key="2">
    <source>
        <dbReference type="EMBL" id="KAK6530394.1"/>
    </source>
</evidence>
<keyword evidence="1" id="KW-0732">Signal</keyword>
<protein>
    <submittedName>
        <fullName evidence="2">Uncharacterized protein</fullName>
    </submittedName>
</protein>
<evidence type="ECO:0000256" key="1">
    <source>
        <dbReference type="SAM" id="SignalP"/>
    </source>
</evidence>
<dbReference type="Proteomes" id="UP001365542">
    <property type="component" value="Unassembled WGS sequence"/>
</dbReference>
<evidence type="ECO:0000313" key="3">
    <source>
        <dbReference type="Proteomes" id="UP001365542"/>
    </source>
</evidence>
<feature type="chain" id="PRO_5043653835" evidence="1">
    <location>
        <begin position="21"/>
        <end position="177"/>
    </location>
</feature>
<accession>A0AAV9WZ52</accession>
<dbReference type="EMBL" id="JAVHJO010000013">
    <property type="protein sequence ID" value="KAK6530394.1"/>
    <property type="molecule type" value="Genomic_DNA"/>
</dbReference>
<reference evidence="2 3" key="1">
    <citation type="submission" date="2019-10" db="EMBL/GenBank/DDBJ databases">
        <authorList>
            <person name="Palmer J.M."/>
        </authorList>
    </citation>
    <scope>NUCLEOTIDE SEQUENCE [LARGE SCALE GENOMIC DNA]</scope>
    <source>
        <strain evidence="2 3">TWF694</strain>
    </source>
</reference>
<keyword evidence="3" id="KW-1185">Reference proteome</keyword>
<feature type="signal peptide" evidence="1">
    <location>
        <begin position="1"/>
        <end position="20"/>
    </location>
</feature>
<organism evidence="2 3">
    <name type="scientific">Orbilia ellipsospora</name>
    <dbReference type="NCBI Taxonomy" id="2528407"/>
    <lineage>
        <taxon>Eukaryota</taxon>
        <taxon>Fungi</taxon>
        <taxon>Dikarya</taxon>
        <taxon>Ascomycota</taxon>
        <taxon>Pezizomycotina</taxon>
        <taxon>Orbiliomycetes</taxon>
        <taxon>Orbiliales</taxon>
        <taxon>Orbiliaceae</taxon>
        <taxon>Orbilia</taxon>
    </lineage>
</organism>
<sequence>MLRLLFSALLALSATAGVSGRKFARRSVSSITIQASGNLDDNSVSFLSISSDTDYVQLVTQDIASTFSFDSSSQRLSATDDTDTDVFATTFAYLGDTYSETPAPVSFQNVTAIADCIDSGLCQYESWAISSSDALTIPRSSQPVFYACDDTAGPMLWVGPAEWPICTPVTLAVVSSS</sequence>